<evidence type="ECO:0000256" key="2">
    <source>
        <dbReference type="ARBA" id="ARBA00009347"/>
    </source>
</evidence>
<dbReference type="AlphaFoldDB" id="A0A160TM95"/>
<dbReference type="PANTHER" id="PTHR42803">
    <property type="entry name" value="ACYL-COA DEHYDROGENASE"/>
    <property type="match status" value="1"/>
</dbReference>
<evidence type="ECO:0000313" key="10">
    <source>
        <dbReference type="EMBL" id="CUS45721.1"/>
    </source>
</evidence>
<reference evidence="10" key="1">
    <citation type="submission" date="2015-10" db="EMBL/GenBank/DDBJ databases">
        <authorList>
            <person name="Gilbert D.G."/>
        </authorList>
    </citation>
    <scope>NUCLEOTIDE SEQUENCE</scope>
</reference>
<keyword evidence="3" id="KW-0285">Flavoprotein</keyword>
<dbReference type="SUPFAM" id="SSF56645">
    <property type="entry name" value="Acyl-CoA dehydrogenase NM domain-like"/>
    <property type="match status" value="1"/>
</dbReference>
<dbReference type="Pfam" id="PF00441">
    <property type="entry name" value="Acyl-CoA_dh_1"/>
    <property type="match status" value="1"/>
</dbReference>
<evidence type="ECO:0000259" key="9">
    <source>
        <dbReference type="Pfam" id="PF12806"/>
    </source>
</evidence>
<protein>
    <submittedName>
        <fullName evidence="10">Acyl-CoA dehydrogenase</fullName>
        <ecNumber evidence="10">1.3.8.7</ecNumber>
    </submittedName>
</protein>
<evidence type="ECO:0000259" key="8">
    <source>
        <dbReference type="Pfam" id="PF02771"/>
    </source>
</evidence>
<dbReference type="Gene3D" id="1.20.140.10">
    <property type="entry name" value="Butyryl-CoA Dehydrogenase, subunit A, domain 3"/>
    <property type="match status" value="1"/>
</dbReference>
<dbReference type="Pfam" id="PF02770">
    <property type="entry name" value="Acyl-CoA_dh_M"/>
    <property type="match status" value="1"/>
</dbReference>
<dbReference type="InterPro" id="IPR037069">
    <property type="entry name" value="AcylCoA_DH/ox_N_sf"/>
</dbReference>
<dbReference type="InterPro" id="IPR013786">
    <property type="entry name" value="AcylCoA_DH/ox_N"/>
</dbReference>
<feature type="domain" description="Acyl-CoA dehydrogenase/oxidase N-terminal" evidence="8">
    <location>
        <begin position="95"/>
        <end position="174"/>
    </location>
</feature>
<evidence type="ECO:0000259" key="7">
    <source>
        <dbReference type="Pfam" id="PF02770"/>
    </source>
</evidence>
<dbReference type="Gene3D" id="2.40.110.10">
    <property type="entry name" value="Butyryl-CoA Dehydrogenase, subunit A, domain 2"/>
    <property type="match status" value="1"/>
</dbReference>
<dbReference type="InterPro" id="IPR009100">
    <property type="entry name" value="AcylCoA_DH/oxidase_NM_dom_sf"/>
</dbReference>
<gene>
    <name evidence="10" type="ORF">MGWOODY_Smn3847</name>
</gene>
<feature type="domain" description="Acetyl-CoA dehydrogenase-like C-terminal" evidence="9">
    <location>
        <begin position="480"/>
        <end position="597"/>
    </location>
</feature>
<evidence type="ECO:0000256" key="5">
    <source>
        <dbReference type="ARBA" id="ARBA00023002"/>
    </source>
</evidence>
<organism evidence="10">
    <name type="scientific">hydrothermal vent metagenome</name>
    <dbReference type="NCBI Taxonomy" id="652676"/>
    <lineage>
        <taxon>unclassified sequences</taxon>
        <taxon>metagenomes</taxon>
        <taxon>ecological metagenomes</taxon>
    </lineage>
</organism>
<dbReference type="InterPro" id="IPR052166">
    <property type="entry name" value="Diverse_Acyl-CoA_DH"/>
</dbReference>
<dbReference type="SUPFAM" id="SSF47203">
    <property type="entry name" value="Acyl-CoA dehydrogenase C-terminal domain-like"/>
    <property type="match status" value="1"/>
</dbReference>
<comment type="cofactor">
    <cofactor evidence="1">
        <name>FAD</name>
        <dbReference type="ChEBI" id="CHEBI:57692"/>
    </cofactor>
</comment>
<dbReference type="Gene3D" id="1.10.540.10">
    <property type="entry name" value="Acyl-CoA dehydrogenase/oxidase, N-terminal domain"/>
    <property type="match status" value="1"/>
</dbReference>
<keyword evidence="4" id="KW-0274">FAD</keyword>
<dbReference type="GO" id="GO:0070991">
    <property type="term" value="F:medium-chain fatty acyl-CoA dehydrogenase activity"/>
    <property type="evidence" value="ECO:0007669"/>
    <property type="project" value="UniProtKB-EC"/>
</dbReference>
<proteinExistence type="inferred from homology"/>
<sequence>MLATGKPLRNREKDRTMTSYAPPVSDITFLLGEVFDFDGLMRRLPGHEDVNANLAVSILDEAGKFCVGVLEPLNRSGDEEGCRLENGFVSTPKGFPEAYRAFVEAGWAGLSGDPEYSGQGLPRVVQILVDEMISSVNLSFGLFPGLTRGAVEAISRHANSDLKATYLPKMISGEWTGAMALTEAAAGTDLGLLTTKAEPVGDGSYRIKGTKIFISSGDHDFGGNIIHLILARLPGAPKGVKGISLFLAPKFLIGKDGSLGARNDMSVGSLEHKMGIHAQPTCVMNYDGAIGWLVGEAGRGLIAMFTMMNAERLFVGIQGLGIAEAANQKATGYARERLQGRSSDGTRGPVAIIEHPDVRRMLLTGRSLADASRALAIWTAMQMDIAARHPDEAARREADGFVALLTPVVKAAFTDFGFETAVASQQVLGGHGYIREWGMEQFVRDARITQIYEGTNGVQALDLVSRKLPMEDGALASRFFALIEQDLRTAADLPAAGVITKATAQALGRLETTTRHLLAARAAPAEAGAAAADYLRLFALVAFGWVWVRMAAKAATGQTPLHRRKLATATFFAERVLPQTLWLEAAIISGAASLMDIEAELL</sequence>
<dbReference type="Pfam" id="PF12806">
    <property type="entry name" value="Acyl-CoA_dh_C"/>
    <property type="match status" value="1"/>
</dbReference>
<name>A0A160TM95_9ZZZZ</name>
<comment type="similarity">
    <text evidence="2">Belongs to the acyl-CoA dehydrogenase family.</text>
</comment>
<evidence type="ECO:0000259" key="6">
    <source>
        <dbReference type="Pfam" id="PF00441"/>
    </source>
</evidence>
<dbReference type="EC" id="1.3.8.7" evidence="10"/>
<evidence type="ECO:0000256" key="4">
    <source>
        <dbReference type="ARBA" id="ARBA00022827"/>
    </source>
</evidence>
<dbReference type="InterPro" id="IPR046373">
    <property type="entry name" value="Acyl-CoA_Oxase/DH_mid-dom_sf"/>
</dbReference>
<accession>A0A160TM95</accession>
<dbReference type="PANTHER" id="PTHR42803:SF1">
    <property type="entry name" value="BROAD-SPECIFICITY LINEAR ACYL-COA DEHYDROGENASE FADE5"/>
    <property type="match status" value="1"/>
</dbReference>
<dbReference type="InterPro" id="IPR009075">
    <property type="entry name" value="AcylCo_DH/oxidase_C"/>
</dbReference>
<dbReference type="Pfam" id="PF02771">
    <property type="entry name" value="Acyl-CoA_dh_N"/>
    <property type="match status" value="1"/>
</dbReference>
<dbReference type="EMBL" id="CZQE01000294">
    <property type="protein sequence ID" value="CUS45721.1"/>
    <property type="molecule type" value="Genomic_DNA"/>
</dbReference>
<dbReference type="InterPro" id="IPR025878">
    <property type="entry name" value="Acyl-CoA_dh-like_C_dom"/>
</dbReference>
<keyword evidence="5 10" id="KW-0560">Oxidoreductase</keyword>
<dbReference type="InterPro" id="IPR006091">
    <property type="entry name" value="Acyl-CoA_Oxase/DH_mid-dom"/>
</dbReference>
<evidence type="ECO:0000256" key="3">
    <source>
        <dbReference type="ARBA" id="ARBA00022630"/>
    </source>
</evidence>
<feature type="domain" description="Acyl-CoA oxidase/dehydrogenase middle" evidence="7">
    <location>
        <begin position="178"/>
        <end position="287"/>
    </location>
</feature>
<dbReference type="GO" id="GO:0050660">
    <property type="term" value="F:flavin adenine dinucleotide binding"/>
    <property type="evidence" value="ECO:0007669"/>
    <property type="project" value="InterPro"/>
</dbReference>
<feature type="domain" description="Acyl-CoA dehydrogenase/oxidase C-terminal" evidence="6">
    <location>
        <begin position="298"/>
        <end position="464"/>
    </location>
</feature>
<evidence type="ECO:0000256" key="1">
    <source>
        <dbReference type="ARBA" id="ARBA00001974"/>
    </source>
</evidence>
<dbReference type="InterPro" id="IPR036250">
    <property type="entry name" value="AcylCo_DH-like_C"/>
</dbReference>